<feature type="transmembrane region" description="Helical" evidence="1">
    <location>
        <begin position="12"/>
        <end position="28"/>
    </location>
</feature>
<sequence>MADKLCIRLIKTFAFLLITFLLFIIFGYETVSACDRNAGFEKRVSACEASSCGSTNRWEAYMAYATSKDDFDNNKYCSQKEYFASQADCLAEGPLASNLCPSGCTEHSQCGTGGTCADGNLGAGEICKGNYGTSNKWCVQTLCGWKCGAAPDYCYVKTAYAARTTDQKMGFDNDQCGQCVPPTTTTTPIICSDLSRENLTYSCQTPTSSGSCPSTYTKSSLTQTDCSNSGQVCCYYSGGPRS</sequence>
<name>A0A0G0JFL6_9BACT</name>
<keyword evidence="1" id="KW-1133">Transmembrane helix</keyword>
<dbReference type="AlphaFoldDB" id="A0A0G0JFL6"/>
<protein>
    <submittedName>
        <fullName evidence="2">Uncharacterized protein</fullName>
    </submittedName>
</protein>
<keyword evidence="1" id="KW-0472">Membrane</keyword>
<keyword evidence="1" id="KW-0812">Transmembrane</keyword>
<evidence type="ECO:0000313" key="2">
    <source>
        <dbReference type="EMBL" id="KKQ66468.1"/>
    </source>
</evidence>
<evidence type="ECO:0000256" key="1">
    <source>
        <dbReference type="SAM" id="Phobius"/>
    </source>
</evidence>
<dbReference type="Proteomes" id="UP000034235">
    <property type="component" value="Unassembled WGS sequence"/>
</dbReference>
<proteinExistence type="predicted"/>
<evidence type="ECO:0000313" key="3">
    <source>
        <dbReference type="Proteomes" id="UP000034235"/>
    </source>
</evidence>
<organism evidence="2 3">
    <name type="scientific">Candidatus Daviesbacteria bacterium GW2011_GWA2_38_24</name>
    <dbReference type="NCBI Taxonomy" id="1618422"/>
    <lineage>
        <taxon>Bacteria</taxon>
        <taxon>Candidatus Daviesiibacteriota</taxon>
    </lineage>
</organism>
<gene>
    <name evidence="2" type="ORF">US86_C0005G0079</name>
</gene>
<dbReference type="EMBL" id="LBUP01000005">
    <property type="protein sequence ID" value="KKQ66468.1"/>
    <property type="molecule type" value="Genomic_DNA"/>
</dbReference>
<reference evidence="2 3" key="1">
    <citation type="journal article" date="2015" name="Nature">
        <title>rRNA introns, odd ribosomes, and small enigmatic genomes across a large radiation of phyla.</title>
        <authorList>
            <person name="Brown C.T."/>
            <person name="Hug L.A."/>
            <person name="Thomas B.C."/>
            <person name="Sharon I."/>
            <person name="Castelle C.J."/>
            <person name="Singh A."/>
            <person name="Wilkins M.J."/>
            <person name="Williams K.H."/>
            <person name="Banfield J.F."/>
        </authorList>
    </citation>
    <scope>NUCLEOTIDE SEQUENCE [LARGE SCALE GENOMIC DNA]</scope>
</reference>
<comment type="caution">
    <text evidence="2">The sequence shown here is derived from an EMBL/GenBank/DDBJ whole genome shotgun (WGS) entry which is preliminary data.</text>
</comment>
<accession>A0A0G0JFL6</accession>